<dbReference type="GO" id="GO:0016746">
    <property type="term" value="F:acyltransferase activity"/>
    <property type="evidence" value="ECO:0007669"/>
    <property type="project" value="UniProtKB-KW"/>
</dbReference>
<feature type="domain" description="N-acetyltransferase" evidence="3">
    <location>
        <begin position="9"/>
        <end position="164"/>
    </location>
</feature>
<protein>
    <submittedName>
        <fullName evidence="4">GNAT family N-acetyltransferase</fullName>
        <ecNumber evidence="4">2.3.1.-</ecNumber>
    </submittedName>
</protein>
<dbReference type="RefSeq" id="WP_211422471.1">
    <property type="nucleotide sequence ID" value="NZ_CP072642.1"/>
</dbReference>
<dbReference type="InterPro" id="IPR050680">
    <property type="entry name" value="YpeA/RimI_acetyltransf"/>
</dbReference>
<keyword evidence="5" id="KW-1185">Reference proteome</keyword>
<dbReference type="InterPro" id="IPR016181">
    <property type="entry name" value="Acyl_CoA_acyltransferase"/>
</dbReference>
<sequence length="164" mass="18629">MKEPLDARFYIAPMLESDLPAVVELERLARLSRWGYDGYRTELRHNPLAVMLVVRGQSPFLRRAIYGFLAGRVQLSARHDGRELHIANIAVYPEVQRQGLGRRLLKEALYTGRLYGATTAFLEVRQSNHGAQALYASLGFVTTAHKRNFYTDPPEDGLLMELTL</sequence>
<evidence type="ECO:0000259" key="3">
    <source>
        <dbReference type="PROSITE" id="PS51186"/>
    </source>
</evidence>
<name>A0ABX8B114_9BACT</name>
<reference evidence="4 5" key="1">
    <citation type="submission" date="2021-03" db="EMBL/GenBank/DDBJ databases">
        <title>Genomic and phenotypic characterization of Chloracidobacterium isolates provides evidence for multiple species.</title>
        <authorList>
            <person name="Saini M.K."/>
            <person name="Costas A.M.G."/>
            <person name="Tank M."/>
            <person name="Bryant D.A."/>
        </authorList>
    </citation>
    <scope>NUCLEOTIDE SEQUENCE [LARGE SCALE GENOMIC DNA]</scope>
    <source>
        <strain evidence="4 5">N</strain>
    </source>
</reference>
<dbReference type="CDD" id="cd04301">
    <property type="entry name" value="NAT_SF"/>
    <property type="match status" value="1"/>
</dbReference>
<dbReference type="Pfam" id="PF00583">
    <property type="entry name" value="Acetyltransf_1"/>
    <property type="match status" value="1"/>
</dbReference>
<evidence type="ECO:0000313" key="5">
    <source>
        <dbReference type="Proteomes" id="UP000677668"/>
    </source>
</evidence>
<dbReference type="PANTHER" id="PTHR43420">
    <property type="entry name" value="ACETYLTRANSFERASE"/>
    <property type="match status" value="1"/>
</dbReference>
<proteinExistence type="predicted"/>
<evidence type="ECO:0000256" key="2">
    <source>
        <dbReference type="ARBA" id="ARBA00023315"/>
    </source>
</evidence>
<keyword evidence="1 4" id="KW-0808">Transferase</keyword>
<gene>
    <name evidence="4" type="ORF">J8C05_01495</name>
</gene>
<dbReference type="SUPFAM" id="SSF55729">
    <property type="entry name" value="Acyl-CoA N-acyltransferases (Nat)"/>
    <property type="match status" value="1"/>
</dbReference>
<dbReference type="PANTHER" id="PTHR43420:SF44">
    <property type="entry name" value="ACETYLTRANSFERASE YPEA"/>
    <property type="match status" value="1"/>
</dbReference>
<accession>A0ABX8B114</accession>
<dbReference type="EMBL" id="CP072642">
    <property type="protein sequence ID" value="QUV94158.1"/>
    <property type="molecule type" value="Genomic_DNA"/>
</dbReference>
<organism evidence="4 5">
    <name type="scientific">Chloracidobacterium sp. N</name>
    <dbReference type="NCBI Taxonomy" id="2821540"/>
    <lineage>
        <taxon>Bacteria</taxon>
        <taxon>Pseudomonadati</taxon>
        <taxon>Acidobacteriota</taxon>
        <taxon>Terriglobia</taxon>
        <taxon>Terriglobales</taxon>
        <taxon>Acidobacteriaceae</taxon>
        <taxon>Chloracidobacterium</taxon>
        <taxon>Chloracidobacterium aggregatum</taxon>
    </lineage>
</organism>
<keyword evidence="2 4" id="KW-0012">Acyltransferase</keyword>
<evidence type="ECO:0000313" key="4">
    <source>
        <dbReference type="EMBL" id="QUV94158.1"/>
    </source>
</evidence>
<dbReference type="InterPro" id="IPR000182">
    <property type="entry name" value="GNAT_dom"/>
</dbReference>
<dbReference type="PROSITE" id="PS51186">
    <property type="entry name" value="GNAT"/>
    <property type="match status" value="1"/>
</dbReference>
<evidence type="ECO:0000256" key="1">
    <source>
        <dbReference type="ARBA" id="ARBA00022679"/>
    </source>
</evidence>
<dbReference type="Gene3D" id="3.40.630.30">
    <property type="match status" value="1"/>
</dbReference>
<dbReference type="EC" id="2.3.1.-" evidence="4"/>
<dbReference type="Proteomes" id="UP000677668">
    <property type="component" value="Chromosome 1"/>
</dbReference>